<dbReference type="AlphaFoldDB" id="A0A0B7FAX0"/>
<sequence length="95" mass="9897">MPDLPTNVGSLTAPTATSLPNRSASATIISNRCSGMTSPALGVLSTLLMERRSNLAMAVSIDCDARAAWALVGGLKDESRMDIWAFGPGQDGFGR</sequence>
<dbReference type="EMBL" id="LN679101">
    <property type="protein sequence ID" value="CEL55201.1"/>
    <property type="molecule type" value="Genomic_DNA"/>
</dbReference>
<gene>
    <name evidence="1" type="ORF">RSOLAG1IB_01209</name>
</gene>
<protein>
    <submittedName>
        <fullName evidence="1">Uncharacterized protein</fullName>
    </submittedName>
</protein>
<reference evidence="1 2" key="1">
    <citation type="submission" date="2014-11" db="EMBL/GenBank/DDBJ databases">
        <authorList>
            <person name="Wibberg Daniel"/>
        </authorList>
    </citation>
    <scope>NUCLEOTIDE SEQUENCE [LARGE SCALE GENOMIC DNA]</scope>
    <source>
        <strain evidence="1">Rhizoctonia solani AG1-IB 7/3/14</strain>
    </source>
</reference>
<evidence type="ECO:0000313" key="2">
    <source>
        <dbReference type="Proteomes" id="UP000059188"/>
    </source>
</evidence>
<keyword evidence="2" id="KW-1185">Reference proteome</keyword>
<accession>A0A0B7FAX0</accession>
<dbReference type="Proteomes" id="UP000059188">
    <property type="component" value="Unassembled WGS sequence"/>
</dbReference>
<organism evidence="1 2">
    <name type="scientific">Thanatephorus cucumeris (strain AG1-IB / isolate 7/3/14)</name>
    <name type="common">Lettuce bottom rot fungus</name>
    <name type="synonym">Rhizoctonia solani</name>
    <dbReference type="NCBI Taxonomy" id="1108050"/>
    <lineage>
        <taxon>Eukaryota</taxon>
        <taxon>Fungi</taxon>
        <taxon>Dikarya</taxon>
        <taxon>Basidiomycota</taxon>
        <taxon>Agaricomycotina</taxon>
        <taxon>Agaricomycetes</taxon>
        <taxon>Cantharellales</taxon>
        <taxon>Ceratobasidiaceae</taxon>
        <taxon>Rhizoctonia</taxon>
        <taxon>Rhizoctonia solani AG-1</taxon>
    </lineage>
</organism>
<proteinExistence type="predicted"/>
<evidence type="ECO:0000313" key="1">
    <source>
        <dbReference type="EMBL" id="CEL55201.1"/>
    </source>
</evidence>
<name>A0A0B7FAX0_THACB</name>